<name>E0QP96_9ACTO</name>
<dbReference type="HOGENOM" id="CLU_1053003_0_0_11"/>
<dbReference type="EMBL" id="AEET01000016">
    <property type="protein sequence ID" value="EFM46663.1"/>
    <property type="molecule type" value="Genomic_DNA"/>
</dbReference>
<keyword evidence="1" id="KW-0472">Membrane</keyword>
<feature type="transmembrane region" description="Helical" evidence="1">
    <location>
        <begin position="12"/>
        <end position="39"/>
    </location>
</feature>
<dbReference type="Proteomes" id="UP000003045">
    <property type="component" value="Unassembled WGS sequence"/>
</dbReference>
<gene>
    <name evidence="2" type="ORF">HMPREF0580_0710</name>
</gene>
<proteinExistence type="predicted"/>
<accession>E0QP96</accession>
<keyword evidence="1" id="KW-0812">Transmembrane</keyword>
<comment type="caution">
    <text evidence="2">The sequence shown here is derived from an EMBL/GenBank/DDBJ whole genome shotgun (WGS) entry which is preliminary data.</text>
</comment>
<dbReference type="AlphaFoldDB" id="E0QP96"/>
<feature type="transmembrane region" description="Helical" evidence="1">
    <location>
        <begin position="141"/>
        <end position="165"/>
    </location>
</feature>
<evidence type="ECO:0000313" key="3">
    <source>
        <dbReference type="Proteomes" id="UP000003045"/>
    </source>
</evidence>
<keyword evidence="3" id="KW-1185">Reference proteome</keyword>
<reference evidence="2" key="1">
    <citation type="submission" date="2010-08" db="EMBL/GenBank/DDBJ databases">
        <authorList>
            <person name="Muzny D."/>
            <person name="Qin X."/>
            <person name="Deng J."/>
            <person name="Jiang H."/>
            <person name="Liu Y."/>
            <person name="Qu J."/>
            <person name="Song X.-Z."/>
            <person name="Zhang L."/>
            <person name="Thornton R."/>
            <person name="Coyle M."/>
            <person name="Francisco L."/>
            <person name="Jackson L."/>
            <person name="Javaid M."/>
            <person name="Korchina V."/>
            <person name="Kovar C."/>
            <person name="Mata R."/>
            <person name="Mathew T."/>
            <person name="Ngo R."/>
            <person name="Nguyen L."/>
            <person name="Nguyen N."/>
            <person name="Okwuonu G."/>
            <person name="Ongeri F."/>
            <person name="Pham C."/>
            <person name="Simmons D."/>
            <person name="Wilczek-Boney K."/>
            <person name="Hale W."/>
            <person name="Jakkamsetti A."/>
            <person name="Pham P."/>
            <person name="Ruth R."/>
            <person name="San Lucas F."/>
            <person name="Warren J."/>
            <person name="Zhang J."/>
            <person name="Zhao Z."/>
            <person name="Zhou C."/>
            <person name="Zhu D."/>
            <person name="Lee S."/>
            <person name="Bess C."/>
            <person name="Blankenburg K."/>
            <person name="Forbes L."/>
            <person name="Fu Q."/>
            <person name="Gubbala S."/>
            <person name="Hirani K."/>
            <person name="Jayaseelan J.C."/>
            <person name="Lara F."/>
            <person name="Munidasa M."/>
            <person name="Palculict T."/>
            <person name="Patil S."/>
            <person name="Pu L.-L."/>
            <person name="Saada N."/>
            <person name="Tang L."/>
            <person name="Weissenberger G."/>
            <person name="Zhu Y."/>
            <person name="Hemphill L."/>
            <person name="Shang Y."/>
            <person name="Youmans B."/>
            <person name="Ayvaz T."/>
            <person name="Ross M."/>
            <person name="Santibanez J."/>
            <person name="Aqrawi P."/>
            <person name="Gross S."/>
            <person name="Joshi V."/>
            <person name="Fowler G."/>
            <person name="Nazareth L."/>
            <person name="Reid J."/>
            <person name="Worley K."/>
            <person name="Petrosino J."/>
            <person name="Highlander S."/>
            <person name="Gibbs R."/>
        </authorList>
    </citation>
    <scope>NUCLEOTIDE SEQUENCE [LARGE SCALE GENOMIC DNA]</scope>
    <source>
        <strain evidence="2">ATCC 35239</strain>
    </source>
</reference>
<keyword evidence="1" id="KW-1133">Transmembrane helix</keyword>
<evidence type="ECO:0000313" key="2">
    <source>
        <dbReference type="EMBL" id="EFM46663.1"/>
    </source>
</evidence>
<dbReference type="STRING" id="871571.HMPREF0580_0710"/>
<feature type="transmembrane region" description="Helical" evidence="1">
    <location>
        <begin position="100"/>
        <end position="121"/>
    </location>
</feature>
<feature type="transmembrane region" description="Helical" evidence="1">
    <location>
        <begin position="177"/>
        <end position="197"/>
    </location>
</feature>
<organism evidence="2 3">
    <name type="scientific">Mobiluncus mulieris ATCC 35239</name>
    <dbReference type="NCBI Taxonomy" id="871571"/>
    <lineage>
        <taxon>Bacteria</taxon>
        <taxon>Bacillati</taxon>
        <taxon>Actinomycetota</taxon>
        <taxon>Actinomycetes</taxon>
        <taxon>Actinomycetales</taxon>
        <taxon>Actinomycetaceae</taxon>
        <taxon>Mobiluncus</taxon>
    </lineage>
</organism>
<protein>
    <submittedName>
        <fullName evidence="2">Uncharacterized protein</fullName>
    </submittedName>
</protein>
<evidence type="ECO:0000256" key="1">
    <source>
        <dbReference type="SAM" id="Phobius"/>
    </source>
</evidence>
<feature type="transmembrane region" description="Helical" evidence="1">
    <location>
        <begin position="60"/>
        <end position="80"/>
    </location>
</feature>
<sequence>MFSEWLSAPSNVVSWLIQLFVTWGPIPFILVIFVIVVVARPHVPRAMPIHHRRAITQQQWVFHIALAFALISLMLAPAVLAWLNTVGLISDVAANAMSTMVVMVVGISYLLPHLFSVHIWFPRPTHWFPRRSWIVSPRIRLRVWVVVMMIWVCTEFALVVGGLFFKPATSSVSASEIVKTVFYYTVEGFFSWGCRFISRLKSLGDPRFRGCRWRLTCSCVESTWGMCNRFPLYSWGRGYRAAYSFWHSCSTKAHLLSWRRCLSC</sequence>